<proteinExistence type="predicted"/>
<gene>
    <name evidence="1" type="ORF">DPMN_029064</name>
</gene>
<dbReference type="AlphaFoldDB" id="A0A9D4LYF4"/>
<dbReference type="EMBL" id="JAIWYP010000002">
    <property type="protein sequence ID" value="KAH3866013.1"/>
    <property type="molecule type" value="Genomic_DNA"/>
</dbReference>
<evidence type="ECO:0000313" key="2">
    <source>
        <dbReference type="Proteomes" id="UP000828390"/>
    </source>
</evidence>
<evidence type="ECO:0000313" key="1">
    <source>
        <dbReference type="EMBL" id="KAH3866013.1"/>
    </source>
</evidence>
<comment type="caution">
    <text evidence="1">The sequence shown here is derived from an EMBL/GenBank/DDBJ whole genome shotgun (WGS) entry which is preliminary data.</text>
</comment>
<organism evidence="1 2">
    <name type="scientific">Dreissena polymorpha</name>
    <name type="common">Zebra mussel</name>
    <name type="synonym">Mytilus polymorpha</name>
    <dbReference type="NCBI Taxonomy" id="45954"/>
    <lineage>
        <taxon>Eukaryota</taxon>
        <taxon>Metazoa</taxon>
        <taxon>Spiralia</taxon>
        <taxon>Lophotrochozoa</taxon>
        <taxon>Mollusca</taxon>
        <taxon>Bivalvia</taxon>
        <taxon>Autobranchia</taxon>
        <taxon>Heteroconchia</taxon>
        <taxon>Euheterodonta</taxon>
        <taxon>Imparidentia</taxon>
        <taxon>Neoheterodontei</taxon>
        <taxon>Myida</taxon>
        <taxon>Dreissenoidea</taxon>
        <taxon>Dreissenidae</taxon>
        <taxon>Dreissena</taxon>
    </lineage>
</organism>
<dbReference type="Proteomes" id="UP000828390">
    <property type="component" value="Unassembled WGS sequence"/>
</dbReference>
<reference evidence="1" key="1">
    <citation type="journal article" date="2019" name="bioRxiv">
        <title>The Genome of the Zebra Mussel, Dreissena polymorpha: A Resource for Invasive Species Research.</title>
        <authorList>
            <person name="McCartney M.A."/>
            <person name="Auch B."/>
            <person name="Kono T."/>
            <person name="Mallez S."/>
            <person name="Zhang Y."/>
            <person name="Obille A."/>
            <person name="Becker A."/>
            <person name="Abrahante J.E."/>
            <person name="Garbe J."/>
            <person name="Badalamenti J.P."/>
            <person name="Herman A."/>
            <person name="Mangelson H."/>
            <person name="Liachko I."/>
            <person name="Sullivan S."/>
            <person name="Sone E.D."/>
            <person name="Koren S."/>
            <person name="Silverstein K.A.T."/>
            <person name="Beckman K.B."/>
            <person name="Gohl D.M."/>
        </authorList>
    </citation>
    <scope>NUCLEOTIDE SEQUENCE</scope>
    <source>
        <strain evidence="1">Duluth1</strain>
        <tissue evidence="1">Whole animal</tissue>
    </source>
</reference>
<keyword evidence="2" id="KW-1185">Reference proteome</keyword>
<protein>
    <submittedName>
        <fullName evidence="1">Uncharacterized protein</fullName>
    </submittedName>
</protein>
<name>A0A9D4LYF4_DREPO</name>
<sequence length="84" mass="9734">MYLLCQLFKQLEILGHSIILNTNQTNEADGKGEHSGFSKGGNLREVEYLLPDKCDANETPHDLYMKLKNSWMEGQPKERLYLNY</sequence>
<reference evidence="1" key="2">
    <citation type="submission" date="2020-11" db="EMBL/GenBank/DDBJ databases">
        <authorList>
            <person name="McCartney M.A."/>
            <person name="Auch B."/>
            <person name="Kono T."/>
            <person name="Mallez S."/>
            <person name="Becker A."/>
            <person name="Gohl D.M."/>
            <person name="Silverstein K.A.T."/>
            <person name="Koren S."/>
            <person name="Bechman K.B."/>
            <person name="Herman A."/>
            <person name="Abrahante J.E."/>
            <person name="Garbe J."/>
        </authorList>
    </citation>
    <scope>NUCLEOTIDE SEQUENCE</scope>
    <source>
        <strain evidence="1">Duluth1</strain>
        <tissue evidence="1">Whole animal</tissue>
    </source>
</reference>
<accession>A0A9D4LYF4</accession>